<evidence type="ECO:0000313" key="3">
    <source>
        <dbReference type="Proteomes" id="UP000184300"/>
    </source>
</evidence>
<dbReference type="OrthoDB" id="3527137at2759"/>
<sequence length="100" mass="11377">MVVSHLAYPTSRSASKVVKLDVRPDTTVREFVNLLVNQKRHQYEFNSDGQGCRYWTDHQIDLFRSCGLVVNGAQIIEAKNAILTQYPSGNQYPLVVGPYY</sequence>
<organism evidence="2 3">
    <name type="scientific">Aspergillus glaucus CBS 516.65</name>
    <dbReference type="NCBI Taxonomy" id="1160497"/>
    <lineage>
        <taxon>Eukaryota</taxon>
        <taxon>Fungi</taxon>
        <taxon>Dikarya</taxon>
        <taxon>Ascomycota</taxon>
        <taxon>Pezizomycotina</taxon>
        <taxon>Eurotiomycetes</taxon>
        <taxon>Eurotiomycetidae</taxon>
        <taxon>Eurotiales</taxon>
        <taxon>Aspergillaceae</taxon>
        <taxon>Aspergillus</taxon>
        <taxon>Aspergillus subgen. Aspergillus</taxon>
    </lineage>
</organism>
<name>A0A1L9VIU9_ASPGL</name>
<dbReference type="GeneID" id="34462960"/>
<protein>
    <recommendedName>
        <fullName evidence="1">DUF7770 domain-containing protein</fullName>
    </recommendedName>
</protein>
<evidence type="ECO:0000313" key="2">
    <source>
        <dbReference type="EMBL" id="OJJ83851.1"/>
    </source>
</evidence>
<dbReference type="Pfam" id="PF24968">
    <property type="entry name" value="DUF7770"/>
    <property type="match status" value="1"/>
</dbReference>
<dbReference type="VEuPathDB" id="FungiDB:ASPGLDRAFT_47547"/>
<feature type="domain" description="DUF7770" evidence="1">
    <location>
        <begin position="1"/>
        <end position="100"/>
    </location>
</feature>
<gene>
    <name evidence="2" type="ORF">ASPGLDRAFT_47547</name>
</gene>
<dbReference type="AlphaFoldDB" id="A0A1L9VIU9"/>
<dbReference type="EMBL" id="KV878898">
    <property type="protein sequence ID" value="OJJ83851.1"/>
    <property type="molecule type" value="Genomic_DNA"/>
</dbReference>
<dbReference type="STRING" id="1160497.A0A1L9VIU9"/>
<dbReference type="InterPro" id="IPR056672">
    <property type="entry name" value="DUF7770"/>
</dbReference>
<dbReference type="RefSeq" id="XP_022400549.1">
    <property type="nucleotide sequence ID" value="XM_022546699.1"/>
</dbReference>
<accession>A0A1L9VIU9</accession>
<keyword evidence="3" id="KW-1185">Reference proteome</keyword>
<dbReference type="Proteomes" id="UP000184300">
    <property type="component" value="Unassembled WGS sequence"/>
</dbReference>
<evidence type="ECO:0000259" key="1">
    <source>
        <dbReference type="Pfam" id="PF24968"/>
    </source>
</evidence>
<proteinExistence type="predicted"/>
<reference evidence="3" key="1">
    <citation type="journal article" date="2017" name="Genome Biol.">
        <title>Comparative genomics reveals high biological diversity and specific adaptations in the industrially and medically important fungal genus Aspergillus.</title>
        <authorList>
            <person name="de Vries R.P."/>
            <person name="Riley R."/>
            <person name="Wiebenga A."/>
            <person name="Aguilar-Osorio G."/>
            <person name="Amillis S."/>
            <person name="Uchima C.A."/>
            <person name="Anderluh G."/>
            <person name="Asadollahi M."/>
            <person name="Askin M."/>
            <person name="Barry K."/>
            <person name="Battaglia E."/>
            <person name="Bayram O."/>
            <person name="Benocci T."/>
            <person name="Braus-Stromeyer S.A."/>
            <person name="Caldana C."/>
            <person name="Canovas D."/>
            <person name="Cerqueira G.C."/>
            <person name="Chen F."/>
            <person name="Chen W."/>
            <person name="Choi C."/>
            <person name="Clum A."/>
            <person name="Dos Santos R.A."/>
            <person name="Damasio A.R."/>
            <person name="Diallinas G."/>
            <person name="Emri T."/>
            <person name="Fekete E."/>
            <person name="Flipphi M."/>
            <person name="Freyberg S."/>
            <person name="Gallo A."/>
            <person name="Gournas C."/>
            <person name="Habgood R."/>
            <person name="Hainaut M."/>
            <person name="Harispe M.L."/>
            <person name="Henrissat B."/>
            <person name="Hilden K.S."/>
            <person name="Hope R."/>
            <person name="Hossain A."/>
            <person name="Karabika E."/>
            <person name="Karaffa L."/>
            <person name="Karanyi Z."/>
            <person name="Krasevec N."/>
            <person name="Kuo A."/>
            <person name="Kusch H."/>
            <person name="LaButti K."/>
            <person name="Lagendijk E.L."/>
            <person name="Lapidus A."/>
            <person name="Levasseur A."/>
            <person name="Lindquist E."/>
            <person name="Lipzen A."/>
            <person name="Logrieco A.F."/>
            <person name="MacCabe A."/>
            <person name="Maekelae M.R."/>
            <person name="Malavazi I."/>
            <person name="Melin P."/>
            <person name="Meyer V."/>
            <person name="Mielnichuk N."/>
            <person name="Miskei M."/>
            <person name="Molnar A.P."/>
            <person name="Mule G."/>
            <person name="Ngan C.Y."/>
            <person name="Orejas M."/>
            <person name="Orosz E."/>
            <person name="Ouedraogo J.P."/>
            <person name="Overkamp K.M."/>
            <person name="Park H.-S."/>
            <person name="Perrone G."/>
            <person name="Piumi F."/>
            <person name="Punt P.J."/>
            <person name="Ram A.F."/>
            <person name="Ramon A."/>
            <person name="Rauscher S."/>
            <person name="Record E."/>
            <person name="Riano-Pachon D.M."/>
            <person name="Robert V."/>
            <person name="Roehrig J."/>
            <person name="Ruller R."/>
            <person name="Salamov A."/>
            <person name="Salih N.S."/>
            <person name="Samson R.A."/>
            <person name="Sandor E."/>
            <person name="Sanguinetti M."/>
            <person name="Schuetze T."/>
            <person name="Sepcic K."/>
            <person name="Shelest E."/>
            <person name="Sherlock G."/>
            <person name="Sophianopoulou V."/>
            <person name="Squina F.M."/>
            <person name="Sun H."/>
            <person name="Susca A."/>
            <person name="Todd R.B."/>
            <person name="Tsang A."/>
            <person name="Unkles S.E."/>
            <person name="van de Wiele N."/>
            <person name="van Rossen-Uffink D."/>
            <person name="Oliveira J.V."/>
            <person name="Vesth T.C."/>
            <person name="Visser J."/>
            <person name="Yu J.-H."/>
            <person name="Zhou M."/>
            <person name="Andersen M.R."/>
            <person name="Archer D.B."/>
            <person name="Baker S.E."/>
            <person name="Benoit I."/>
            <person name="Brakhage A.A."/>
            <person name="Braus G.H."/>
            <person name="Fischer R."/>
            <person name="Frisvad J.C."/>
            <person name="Goldman G.H."/>
            <person name="Houbraken J."/>
            <person name="Oakley B."/>
            <person name="Pocsi I."/>
            <person name="Scazzocchio C."/>
            <person name="Seiboth B."/>
            <person name="vanKuyk P.A."/>
            <person name="Wortman J."/>
            <person name="Dyer P.S."/>
            <person name="Grigoriev I.V."/>
        </authorList>
    </citation>
    <scope>NUCLEOTIDE SEQUENCE [LARGE SCALE GENOMIC DNA]</scope>
    <source>
        <strain evidence="3">CBS 516.65</strain>
    </source>
</reference>